<evidence type="ECO:0000256" key="2">
    <source>
        <dbReference type="ARBA" id="ARBA00022679"/>
    </source>
</evidence>
<dbReference type="AlphaFoldDB" id="A0AAW0YU50"/>
<sequence>MAARSFDSEQFLSWFEDAGGWYDKRLIGLSPFMGMGYGAVALDDIPVDSALFHVPDKLVLSSYTSELQSRLLPSEWDSLAHGWCQLILTMMWETIRGADSPWHGYLVNLPSDFETPMLWSEEERTELIGTDIEDRIGKEDAEADHRKYLGPVITAHPELFPAGSSHTTLSAFHLQGSRILSRSFTVPLSRFTRRHDAESDISDDDEEIQVAVMIPFADMLNAAFERDNVHLYADEESQNDHPEGFTMKSTKSIRKSTQIYNTYDSPPNSELLRKYGHVDVLPLPSDLLKLLDPSDVGDWPYGNAGDEVLIDGNCVVEAVAVALLDRADEIWRQSIPKRVDWWLEEGQDDIFALALSRELDTSLIAFVRLLSYDHEWLRAEKKGKLPSTEVDNFVLTVIDAVIRDRLARYDHDVEVDLALVKEAWPIVHPGDVIEAENFPVGATSIAANRLRQCYAAVVRLGEKRILKAIAHSISIGNGNGKKRKAEADDEQ</sequence>
<keyword evidence="6" id="KW-1185">Reference proteome</keyword>
<dbReference type="SUPFAM" id="SSF81822">
    <property type="entry name" value="RuBisCo LSMT C-terminal, substrate-binding domain"/>
    <property type="match status" value="1"/>
</dbReference>
<dbReference type="InterPro" id="IPR036464">
    <property type="entry name" value="Rubisco_LSMT_subst-bd_sf"/>
</dbReference>
<dbReference type="InterPro" id="IPR015353">
    <property type="entry name" value="Rubisco_LSMT_subst-bd"/>
</dbReference>
<dbReference type="PROSITE" id="PS50280">
    <property type="entry name" value="SET"/>
    <property type="match status" value="1"/>
</dbReference>
<dbReference type="RefSeq" id="XP_066799873.1">
    <property type="nucleotide sequence ID" value="XM_066949579.1"/>
</dbReference>
<organism evidence="5 6">
    <name type="scientific">Kwoniella newhampshirensis</name>
    <dbReference type="NCBI Taxonomy" id="1651941"/>
    <lineage>
        <taxon>Eukaryota</taxon>
        <taxon>Fungi</taxon>
        <taxon>Dikarya</taxon>
        <taxon>Basidiomycota</taxon>
        <taxon>Agaricomycotina</taxon>
        <taxon>Tremellomycetes</taxon>
        <taxon>Tremellales</taxon>
        <taxon>Cryptococcaceae</taxon>
        <taxon>Kwoniella</taxon>
    </lineage>
</organism>
<dbReference type="GO" id="GO:0005634">
    <property type="term" value="C:nucleus"/>
    <property type="evidence" value="ECO:0007669"/>
    <property type="project" value="TreeGrafter"/>
</dbReference>
<dbReference type="InterPro" id="IPR046341">
    <property type="entry name" value="SET_dom_sf"/>
</dbReference>
<dbReference type="EMBL" id="JBCAWK010000013">
    <property type="protein sequence ID" value="KAK8844649.1"/>
    <property type="molecule type" value="Genomic_DNA"/>
</dbReference>
<dbReference type="Pfam" id="PF09273">
    <property type="entry name" value="Rubis-subs-bind"/>
    <property type="match status" value="1"/>
</dbReference>
<accession>A0AAW0YU50</accession>
<dbReference type="SUPFAM" id="SSF82199">
    <property type="entry name" value="SET domain"/>
    <property type="match status" value="1"/>
</dbReference>
<dbReference type="Proteomes" id="UP001388673">
    <property type="component" value="Unassembled WGS sequence"/>
</dbReference>
<dbReference type="GeneID" id="92183754"/>
<dbReference type="KEGG" id="kne:92183754"/>
<dbReference type="PANTHER" id="PTHR13271">
    <property type="entry name" value="UNCHARACTERIZED PUTATIVE METHYLTRANSFERASE"/>
    <property type="match status" value="1"/>
</dbReference>
<dbReference type="Gene3D" id="3.90.1420.10">
    <property type="entry name" value="Rubisco LSMT, substrate-binding domain"/>
    <property type="match status" value="1"/>
</dbReference>
<evidence type="ECO:0000256" key="3">
    <source>
        <dbReference type="ARBA" id="ARBA00022691"/>
    </source>
</evidence>
<comment type="caution">
    <text evidence="5">The sequence shown here is derived from an EMBL/GenBank/DDBJ whole genome shotgun (WGS) entry which is preliminary data.</text>
</comment>
<dbReference type="GO" id="GO:0032259">
    <property type="term" value="P:methylation"/>
    <property type="evidence" value="ECO:0007669"/>
    <property type="project" value="UniProtKB-KW"/>
</dbReference>
<dbReference type="InterPro" id="IPR001214">
    <property type="entry name" value="SET_dom"/>
</dbReference>
<dbReference type="Gene3D" id="3.90.1410.10">
    <property type="entry name" value="set domain protein methyltransferase, domain 1"/>
    <property type="match status" value="1"/>
</dbReference>
<proteinExistence type="predicted"/>
<reference evidence="5 6" key="1">
    <citation type="journal article" date="2024" name="bioRxiv">
        <title>Comparative genomics of Cryptococcus and Kwoniella reveals pathogenesis evolution and contrasting karyotype dynamics via intercentromeric recombination or chromosome fusion.</title>
        <authorList>
            <person name="Coelho M.A."/>
            <person name="David-Palma M."/>
            <person name="Shea T."/>
            <person name="Bowers K."/>
            <person name="McGinley-Smith S."/>
            <person name="Mohammad A.W."/>
            <person name="Gnirke A."/>
            <person name="Yurkov A.M."/>
            <person name="Nowrousian M."/>
            <person name="Sun S."/>
            <person name="Cuomo C.A."/>
            <person name="Heitman J."/>
        </authorList>
    </citation>
    <scope>NUCLEOTIDE SEQUENCE [LARGE SCALE GENOMIC DNA]</scope>
    <source>
        <strain evidence="5 6">CBS 13917</strain>
    </source>
</reference>
<keyword evidence="3" id="KW-0949">S-adenosyl-L-methionine</keyword>
<evidence type="ECO:0000256" key="1">
    <source>
        <dbReference type="ARBA" id="ARBA00022603"/>
    </source>
</evidence>
<dbReference type="GO" id="GO:0016279">
    <property type="term" value="F:protein-lysine N-methyltransferase activity"/>
    <property type="evidence" value="ECO:0007669"/>
    <property type="project" value="TreeGrafter"/>
</dbReference>
<dbReference type="InterPro" id="IPR050600">
    <property type="entry name" value="SETD3_SETD6_MTase"/>
</dbReference>
<gene>
    <name evidence="5" type="ORF">IAR55_006496</name>
</gene>
<name>A0AAW0YU50_9TREE</name>
<feature type="domain" description="SET" evidence="4">
    <location>
        <begin position="23"/>
        <end position="264"/>
    </location>
</feature>
<evidence type="ECO:0000313" key="6">
    <source>
        <dbReference type="Proteomes" id="UP001388673"/>
    </source>
</evidence>
<evidence type="ECO:0000313" key="5">
    <source>
        <dbReference type="EMBL" id="KAK8844649.1"/>
    </source>
</evidence>
<keyword evidence="2" id="KW-0808">Transferase</keyword>
<protein>
    <recommendedName>
        <fullName evidence="4">SET domain-containing protein</fullName>
    </recommendedName>
</protein>
<keyword evidence="1" id="KW-0489">Methyltransferase</keyword>
<dbReference type="PANTHER" id="PTHR13271:SF34">
    <property type="entry name" value="N-LYSINE METHYLTRANSFERASE SETD6"/>
    <property type="match status" value="1"/>
</dbReference>
<evidence type="ECO:0000259" key="4">
    <source>
        <dbReference type="PROSITE" id="PS50280"/>
    </source>
</evidence>